<keyword evidence="3" id="KW-1185">Reference proteome</keyword>
<feature type="transmembrane region" description="Helical" evidence="1">
    <location>
        <begin position="73"/>
        <end position="93"/>
    </location>
</feature>
<dbReference type="EMBL" id="JASPKZ010009364">
    <property type="protein sequence ID" value="KAJ9577362.1"/>
    <property type="molecule type" value="Genomic_DNA"/>
</dbReference>
<keyword evidence="1" id="KW-1133">Transmembrane helix</keyword>
<gene>
    <name evidence="2" type="ORF">L9F63_006042</name>
</gene>
<keyword evidence="1" id="KW-0472">Membrane</keyword>
<proteinExistence type="predicted"/>
<reference evidence="2" key="1">
    <citation type="journal article" date="2023" name="IScience">
        <title>Live-bearing cockroach genome reveals convergent evolutionary mechanisms linked to viviparity in insects and beyond.</title>
        <authorList>
            <person name="Fouks B."/>
            <person name="Harrison M.C."/>
            <person name="Mikhailova A.A."/>
            <person name="Marchal E."/>
            <person name="English S."/>
            <person name="Carruthers M."/>
            <person name="Jennings E.C."/>
            <person name="Chiamaka E.L."/>
            <person name="Frigard R.A."/>
            <person name="Pippel M."/>
            <person name="Attardo G.M."/>
            <person name="Benoit J.B."/>
            <person name="Bornberg-Bauer E."/>
            <person name="Tobe S.S."/>
        </authorList>
    </citation>
    <scope>NUCLEOTIDE SEQUENCE</scope>
    <source>
        <strain evidence="2">Stay&amp;Tobe</strain>
    </source>
</reference>
<evidence type="ECO:0000256" key="1">
    <source>
        <dbReference type="SAM" id="Phobius"/>
    </source>
</evidence>
<feature type="transmembrane region" description="Helical" evidence="1">
    <location>
        <begin position="35"/>
        <end position="57"/>
    </location>
</feature>
<keyword evidence="1" id="KW-0812">Transmembrane</keyword>
<organism evidence="2 3">
    <name type="scientific">Diploptera punctata</name>
    <name type="common">Pacific beetle cockroach</name>
    <dbReference type="NCBI Taxonomy" id="6984"/>
    <lineage>
        <taxon>Eukaryota</taxon>
        <taxon>Metazoa</taxon>
        <taxon>Ecdysozoa</taxon>
        <taxon>Arthropoda</taxon>
        <taxon>Hexapoda</taxon>
        <taxon>Insecta</taxon>
        <taxon>Pterygota</taxon>
        <taxon>Neoptera</taxon>
        <taxon>Polyneoptera</taxon>
        <taxon>Dictyoptera</taxon>
        <taxon>Blattodea</taxon>
        <taxon>Blaberoidea</taxon>
        <taxon>Blaberidae</taxon>
        <taxon>Diplopterinae</taxon>
        <taxon>Diploptera</taxon>
    </lineage>
</organism>
<dbReference type="AlphaFoldDB" id="A0AAD8E5K0"/>
<dbReference type="Proteomes" id="UP001233999">
    <property type="component" value="Unassembled WGS sequence"/>
</dbReference>
<accession>A0AAD8E5K0</accession>
<sequence>MYKTIRHGENSLQYTILPQQEDSNTASGGRRRGTILIITLVLACGIVGAAVVVPLLLSTDLAAFQRLKAHHRHVLYIFLTAYSGSSLVIRSLLESKITHSKLSHINKFYSAIL</sequence>
<comment type="caution">
    <text evidence="2">The sequence shown here is derived from an EMBL/GenBank/DDBJ whole genome shotgun (WGS) entry which is preliminary data.</text>
</comment>
<name>A0AAD8E5K0_DIPPU</name>
<reference evidence="2" key="2">
    <citation type="submission" date="2023-05" db="EMBL/GenBank/DDBJ databases">
        <authorList>
            <person name="Fouks B."/>
        </authorList>
    </citation>
    <scope>NUCLEOTIDE SEQUENCE</scope>
    <source>
        <strain evidence="2">Stay&amp;Tobe</strain>
        <tissue evidence="2">Testes</tissue>
    </source>
</reference>
<protein>
    <submittedName>
        <fullName evidence="2">Uncharacterized protein</fullName>
    </submittedName>
</protein>
<evidence type="ECO:0000313" key="2">
    <source>
        <dbReference type="EMBL" id="KAJ9577362.1"/>
    </source>
</evidence>
<evidence type="ECO:0000313" key="3">
    <source>
        <dbReference type="Proteomes" id="UP001233999"/>
    </source>
</evidence>